<keyword evidence="5" id="KW-0862">Zinc</keyword>
<dbReference type="PANTHER" id="PTHR46600:SF1">
    <property type="entry name" value="THAP DOMAIN-CONTAINING PROTEIN 1"/>
    <property type="match status" value="1"/>
</dbReference>
<evidence type="ECO:0000256" key="8">
    <source>
        <dbReference type="ARBA" id="ARBA00023125"/>
    </source>
</evidence>
<organism evidence="15 16">
    <name type="scientific">Leptidea sinapis</name>
    <dbReference type="NCBI Taxonomy" id="189913"/>
    <lineage>
        <taxon>Eukaryota</taxon>
        <taxon>Metazoa</taxon>
        <taxon>Ecdysozoa</taxon>
        <taxon>Arthropoda</taxon>
        <taxon>Hexapoda</taxon>
        <taxon>Insecta</taxon>
        <taxon>Pterygota</taxon>
        <taxon>Neoptera</taxon>
        <taxon>Endopterygota</taxon>
        <taxon>Lepidoptera</taxon>
        <taxon>Glossata</taxon>
        <taxon>Ditrysia</taxon>
        <taxon>Papilionoidea</taxon>
        <taxon>Pieridae</taxon>
        <taxon>Dismorphiinae</taxon>
        <taxon>Leptidea</taxon>
    </lineage>
</organism>
<evidence type="ECO:0000259" key="14">
    <source>
        <dbReference type="PROSITE" id="PS50950"/>
    </source>
</evidence>
<dbReference type="SUPFAM" id="SSF57716">
    <property type="entry name" value="Glucocorticoid receptor-like (DNA-binding domain)"/>
    <property type="match status" value="1"/>
</dbReference>
<accession>A0A5E4R3Z5</accession>
<sequence>MGNNKKKKYKCCSAFNCLASNRDTNLSFFYLPQDVERRRQWLTAIGREDLLSKDNLKPTSYVVCASHFKKSDFVYIPRLRDNALPAISVHEQYDKNTFLVDVPTQTETEIEITTKKNVNNVTTSSSETQTESIKLQQEETQTSTSLPAKTQRKRKLSNELRKKIKIILCTMLKDREDKTHFAKTVSI</sequence>
<dbReference type="Pfam" id="PF05485">
    <property type="entry name" value="THAP"/>
    <property type="match status" value="1"/>
</dbReference>
<reference evidence="15 16" key="1">
    <citation type="submission" date="2017-07" db="EMBL/GenBank/DDBJ databases">
        <authorList>
            <person name="Talla V."/>
            <person name="Backstrom N."/>
        </authorList>
    </citation>
    <scope>NUCLEOTIDE SEQUENCE [LARGE SCALE GENOMIC DNA]</scope>
</reference>
<dbReference type="Proteomes" id="UP000324832">
    <property type="component" value="Unassembled WGS sequence"/>
</dbReference>
<evidence type="ECO:0000256" key="2">
    <source>
        <dbReference type="ARBA" id="ARBA00006177"/>
    </source>
</evidence>
<evidence type="ECO:0000256" key="5">
    <source>
        <dbReference type="ARBA" id="ARBA00022833"/>
    </source>
</evidence>
<evidence type="ECO:0000256" key="11">
    <source>
        <dbReference type="ARBA" id="ARBA00023306"/>
    </source>
</evidence>
<keyword evidence="3" id="KW-0479">Metal-binding</keyword>
<dbReference type="AlphaFoldDB" id="A0A5E4R3Z5"/>
<dbReference type="InterPro" id="IPR026516">
    <property type="entry name" value="THAP1/10"/>
</dbReference>
<evidence type="ECO:0000256" key="7">
    <source>
        <dbReference type="ARBA" id="ARBA00023054"/>
    </source>
</evidence>
<dbReference type="SMART" id="SM00692">
    <property type="entry name" value="DM3"/>
    <property type="match status" value="1"/>
</dbReference>
<evidence type="ECO:0000256" key="4">
    <source>
        <dbReference type="ARBA" id="ARBA00022771"/>
    </source>
</evidence>
<dbReference type="Gene3D" id="6.20.210.20">
    <property type="entry name" value="THAP domain"/>
    <property type="match status" value="1"/>
</dbReference>
<evidence type="ECO:0000256" key="12">
    <source>
        <dbReference type="PROSITE-ProRule" id="PRU00309"/>
    </source>
</evidence>
<protein>
    <recommendedName>
        <fullName evidence="14">THAP-type domain-containing protein</fullName>
    </recommendedName>
</protein>
<evidence type="ECO:0000256" key="10">
    <source>
        <dbReference type="ARBA" id="ARBA00023242"/>
    </source>
</evidence>
<name>A0A5E4R3Z5_9NEOP</name>
<dbReference type="PANTHER" id="PTHR46600">
    <property type="entry name" value="THAP DOMAIN-CONTAINING"/>
    <property type="match status" value="1"/>
</dbReference>
<dbReference type="EMBL" id="FZQP02006815">
    <property type="protein sequence ID" value="VVD03964.1"/>
    <property type="molecule type" value="Genomic_DNA"/>
</dbReference>
<dbReference type="InterPro" id="IPR006612">
    <property type="entry name" value="THAP_Znf"/>
</dbReference>
<evidence type="ECO:0000256" key="3">
    <source>
        <dbReference type="ARBA" id="ARBA00022723"/>
    </source>
</evidence>
<feature type="compositionally biased region" description="Low complexity" evidence="13">
    <location>
        <begin position="121"/>
        <end position="134"/>
    </location>
</feature>
<evidence type="ECO:0000256" key="1">
    <source>
        <dbReference type="ARBA" id="ARBA00004642"/>
    </source>
</evidence>
<comment type="similarity">
    <text evidence="2">Belongs to the THAP1 family.</text>
</comment>
<dbReference type="InterPro" id="IPR038441">
    <property type="entry name" value="THAP_Znf_sf"/>
</dbReference>
<dbReference type="GO" id="GO:0008270">
    <property type="term" value="F:zinc ion binding"/>
    <property type="evidence" value="ECO:0007669"/>
    <property type="project" value="UniProtKB-KW"/>
</dbReference>
<feature type="region of interest" description="Disordered" evidence="13">
    <location>
        <begin position="121"/>
        <end position="156"/>
    </location>
</feature>
<keyword evidence="9" id="KW-0804">Transcription</keyword>
<dbReference type="PROSITE" id="PS50950">
    <property type="entry name" value="ZF_THAP"/>
    <property type="match status" value="1"/>
</dbReference>
<keyword evidence="6" id="KW-0805">Transcription regulation</keyword>
<feature type="domain" description="THAP-type" evidence="14">
    <location>
        <begin position="6"/>
        <end position="88"/>
    </location>
</feature>
<keyword evidence="11" id="KW-0131">Cell cycle</keyword>
<evidence type="ECO:0000256" key="9">
    <source>
        <dbReference type="ARBA" id="ARBA00023163"/>
    </source>
</evidence>
<evidence type="ECO:0000256" key="6">
    <source>
        <dbReference type="ARBA" id="ARBA00023015"/>
    </source>
</evidence>
<keyword evidence="10" id="KW-0539">Nucleus</keyword>
<keyword evidence="4 12" id="KW-0863">Zinc-finger</keyword>
<dbReference type="SMART" id="SM00980">
    <property type="entry name" value="THAP"/>
    <property type="match status" value="1"/>
</dbReference>
<keyword evidence="8 12" id="KW-0238">DNA-binding</keyword>
<dbReference type="GO" id="GO:0005654">
    <property type="term" value="C:nucleoplasm"/>
    <property type="evidence" value="ECO:0007669"/>
    <property type="project" value="UniProtKB-SubCell"/>
</dbReference>
<feature type="compositionally biased region" description="Polar residues" evidence="13">
    <location>
        <begin position="138"/>
        <end position="148"/>
    </location>
</feature>
<proteinExistence type="inferred from homology"/>
<comment type="subcellular location">
    <subcellularLocation>
        <location evidence="1">Nucleus</location>
        <location evidence="1">Nucleoplasm</location>
    </subcellularLocation>
</comment>
<keyword evidence="16" id="KW-1185">Reference proteome</keyword>
<keyword evidence="7" id="KW-0175">Coiled coil</keyword>
<evidence type="ECO:0000313" key="16">
    <source>
        <dbReference type="Proteomes" id="UP000324832"/>
    </source>
</evidence>
<gene>
    <name evidence="15" type="ORF">LSINAPIS_LOCUS13841</name>
</gene>
<dbReference type="GO" id="GO:0043565">
    <property type="term" value="F:sequence-specific DNA binding"/>
    <property type="evidence" value="ECO:0007669"/>
    <property type="project" value="InterPro"/>
</dbReference>
<evidence type="ECO:0000313" key="15">
    <source>
        <dbReference type="EMBL" id="VVD03964.1"/>
    </source>
</evidence>
<evidence type="ECO:0000256" key="13">
    <source>
        <dbReference type="SAM" id="MobiDB-lite"/>
    </source>
</evidence>